<evidence type="ECO:0000259" key="1">
    <source>
        <dbReference type="SMART" id="SM00642"/>
    </source>
</evidence>
<dbReference type="Proteomes" id="UP000321533">
    <property type="component" value="Chromosome"/>
</dbReference>
<dbReference type="Gene3D" id="1.10.1740.10">
    <property type="match status" value="1"/>
</dbReference>
<dbReference type="RefSeq" id="WP_147189964.1">
    <property type="nucleotide sequence ID" value="NZ_CP042435.1"/>
</dbReference>
<gene>
    <name evidence="2" type="ORF">FRZ67_12920</name>
</gene>
<sequence>MYDYKLHEHINKLLHAETDIAGKDNLFYTRFLANASAIKELYDELYTQHSNGAAAFDKMLQTIIAANTNRAEVLKQRDLVKSEEGYWFLSNKIAGMSLYVDRFCGSLKRLGTKLSYFERLGINFLHLMPVFESPANESDGGYAVSNFRKVDERFGTLGDLKAVQEKMLKKGMYLMIDIVLNHTSHRHEWAQKAKEGDAYYQDFFYFFNDRTLPDEYEKTMPEVFPEAAPGSFTYVPECNKWVMTVFHNYQWDLNYRNPEVLVAMLDTIFFYANLGIDIIRIDAPAFIWKEIGTTCQNLREAHTILRLLKQCVQVAAPGAALLGEAIVAPKEIMKYFGTGSYTAKECDFAYNATHMALQWDALASGNTRVMLAAQHEILKKPHGTSWITYTRCHDDIGLGYDDYMIEKAGLNAYEHRTFLKNFYSGNFPNSPAKGALFASNPKTGDARISGSLASLCGLEKALDDKDIYHTELAIRKILLMQAHSFFLGGVPMIFYGDEVGYTNDYSYLKDKGKSYDNRWMHRPVIDWEKNKRIETKGTIEERIFSGTQHLLSIRRKLSIVADHSNITWLTPHNIHIAAYMRDFDDKRMFFAFNFCADVVFLTWFAFKEKNPAPARLYDHWSKTYLTVGGDHEYLIMEPYSFYVLEPE</sequence>
<dbReference type="GO" id="GO:0005975">
    <property type="term" value="P:carbohydrate metabolic process"/>
    <property type="evidence" value="ECO:0007669"/>
    <property type="project" value="InterPro"/>
</dbReference>
<dbReference type="SUPFAM" id="SSF51011">
    <property type="entry name" value="Glycosyl hydrolase domain"/>
    <property type="match status" value="1"/>
</dbReference>
<dbReference type="EMBL" id="CP042435">
    <property type="protein sequence ID" value="QEC68157.1"/>
    <property type="molecule type" value="Genomic_DNA"/>
</dbReference>
<reference evidence="2 3" key="1">
    <citation type="journal article" date="2016" name="Int. J. Syst. Evol. Microbiol.">
        <title>Panacibacter ginsenosidivorans gen. nov., sp. nov., with ginsenoside converting activity isolated from soil of a ginseng field.</title>
        <authorList>
            <person name="Siddiqi M.Z."/>
            <person name="Muhammad Shafi S."/>
            <person name="Choi K.D."/>
            <person name="Im W.T."/>
        </authorList>
    </citation>
    <scope>NUCLEOTIDE SEQUENCE [LARGE SCALE GENOMIC DNA]</scope>
    <source>
        <strain evidence="2 3">Gsoil1550</strain>
    </source>
</reference>
<dbReference type="InterPro" id="IPR017853">
    <property type="entry name" value="GH"/>
</dbReference>
<keyword evidence="3" id="KW-1185">Reference proteome</keyword>
<dbReference type="Gene3D" id="3.90.400.10">
    <property type="entry name" value="Oligo-1,6-glucosidase, Domain 2"/>
    <property type="match status" value="1"/>
</dbReference>
<accession>A0A5B8V9L1</accession>
<dbReference type="CDD" id="cd11324">
    <property type="entry name" value="AmyAc_Amylosucrase"/>
    <property type="match status" value="1"/>
</dbReference>
<evidence type="ECO:0000313" key="3">
    <source>
        <dbReference type="Proteomes" id="UP000321533"/>
    </source>
</evidence>
<dbReference type="InterPro" id="IPR044077">
    <property type="entry name" value="Amylosucrase"/>
</dbReference>
<dbReference type="InterPro" id="IPR006047">
    <property type="entry name" value="GH13_cat_dom"/>
</dbReference>
<dbReference type="GO" id="GO:0047669">
    <property type="term" value="F:amylosucrase activity"/>
    <property type="evidence" value="ECO:0007669"/>
    <property type="project" value="InterPro"/>
</dbReference>
<dbReference type="SUPFAM" id="SSF51445">
    <property type="entry name" value="(Trans)glycosidases"/>
    <property type="match status" value="1"/>
</dbReference>
<dbReference type="Gene3D" id="3.20.20.80">
    <property type="entry name" value="Glycosidases"/>
    <property type="match status" value="1"/>
</dbReference>
<dbReference type="Pfam" id="PF00128">
    <property type="entry name" value="Alpha-amylase"/>
    <property type="match status" value="1"/>
</dbReference>
<dbReference type="KEGG" id="pgin:FRZ67_12920"/>
<dbReference type="PANTHER" id="PTHR10357:SF213">
    <property type="entry name" value="ALPHA AMYLASE CATALYTIC REGION"/>
    <property type="match status" value="1"/>
</dbReference>
<dbReference type="AlphaFoldDB" id="A0A5B8V9L1"/>
<dbReference type="SMART" id="SM00642">
    <property type="entry name" value="Aamy"/>
    <property type="match status" value="1"/>
</dbReference>
<protein>
    <submittedName>
        <fullName evidence="2">Alpha-amylase</fullName>
    </submittedName>
</protein>
<organism evidence="2 3">
    <name type="scientific">Panacibacter ginsenosidivorans</name>
    <dbReference type="NCBI Taxonomy" id="1813871"/>
    <lineage>
        <taxon>Bacteria</taxon>
        <taxon>Pseudomonadati</taxon>
        <taxon>Bacteroidota</taxon>
        <taxon>Chitinophagia</taxon>
        <taxon>Chitinophagales</taxon>
        <taxon>Chitinophagaceae</taxon>
        <taxon>Panacibacter</taxon>
    </lineage>
</organism>
<dbReference type="PANTHER" id="PTHR10357">
    <property type="entry name" value="ALPHA-AMYLASE FAMILY MEMBER"/>
    <property type="match status" value="1"/>
</dbReference>
<proteinExistence type="predicted"/>
<dbReference type="OrthoDB" id="9806009at2"/>
<dbReference type="InterPro" id="IPR045857">
    <property type="entry name" value="O16G_dom_2"/>
</dbReference>
<name>A0A5B8V9L1_9BACT</name>
<evidence type="ECO:0000313" key="2">
    <source>
        <dbReference type="EMBL" id="QEC68157.1"/>
    </source>
</evidence>
<feature type="domain" description="Glycosyl hydrolase family 13 catalytic" evidence="1">
    <location>
        <begin position="97"/>
        <end position="542"/>
    </location>
</feature>